<dbReference type="SUPFAM" id="SSF56784">
    <property type="entry name" value="HAD-like"/>
    <property type="match status" value="1"/>
</dbReference>
<dbReference type="PROSITE" id="PS01228">
    <property type="entry name" value="COF_1"/>
    <property type="match status" value="1"/>
</dbReference>
<dbReference type="OrthoDB" id="9790031at2"/>
<dbReference type="SFLD" id="SFLDS00003">
    <property type="entry name" value="Haloacid_Dehalogenase"/>
    <property type="match status" value="1"/>
</dbReference>
<proteinExistence type="predicted"/>
<keyword evidence="2" id="KW-1185">Reference proteome</keyword>
<dbReference type="Gene3D" id="3.40.50.1000">
    <property type="entry name" value="HAD superfamily/HAD-like"/>
    <property type="match status" value="1"/>
</dbReference>
<evidence type="ECO:0000313" key="2">
    <source>
        <dbReference type="Proteomes" id="UP000325218"/>
    </source>
</evidence>
<dbReference type="InterPro" id="IPR006379">
    <property type="entry name" value="HAD-SF_hydro_IIB"/>
</dbReference>
<dbReference type="SFLD" id="SFLDG01140">
    <property type="entry name" value="C2.B:_Phosphomannomutase_and_P"/>
    <property type="match status" value="1"/>
</dbReference>
<dbReference type="GO" id="GO:0000287">
    <property type="term" value="F:magnesium ion binding"/>
    <property type="evidence" value="ECO:0007669"/>
    <property type="project" value="TreeGrafter"/>
</dbReference>
<dbReference type="InterPro" id="IPR000150">
    <property type="entry name" value="Cof"/>
</dbReference>
<reference evidence="1 2" key="1">
    <citation type="submission" date="2019-08" db="EMBL/GenBank/DDBJ databases">
        <title>Genome sequencing of Paenibacillus faecis DSM 23593(T).</title>
        <authorList>
            <person name="Kook J.-K."/>
            <person name="Park S.-N."/>
            <person name="Lim Y.K."/>
        </authorList>
    </citation>
    <scope>NUCLEOTIDE SEQUENCE [LARGE SCALE GENOMIC DNA]</scope>
    <source>
        <strain evidence="1 2">DSM 23593</strain>
    </source>
</reference>
<organism evidence="1 2">
    <name type="scientific">Paenibacillus faecis</name>
    <dbReference type="NCBI Taxonomy" id="862114"/>
    <lineage>
        <taxon>Bacteria</taxon>
        <taxon>Bacillati</taxon>
        <taxon>Bacillota</taxon>
        <taxon>Bacilli</taxon>
        <taxon>Bacillales</taxon>
        <taxon>Paenibacillaceae</taxon>
        <taxon>Paenibacillus</taxon>
    </lineage>
</organism>
<dbReference type="CDD" id="cd07516">
    <property type="entry name" value="HAD_Pase"/>
    <property type="match status" value="1"/>
</dbReference>
<dbReference type="GO" id="GO:0016791">
    <property type="term" value="F:phosphatase activity"/>
    <property type="evidence" value="ECO:0007669"/>
    <property type="project" value="TreeGrafter"/>
</dbReference>
<sequence length="274" mass="30693">MEMEKKYKLIALDVDGTLLNDDHELTAGTAETIRRIAAQGTEFVLCTGRAPVNSIPFMREMGLGGYVITHNGAATVDVQTEEIVHEFALDAKGLDRYMDYCREHNVHYDINTTFVLYVPGASQLSKEALDMYHLFMMEPQDLPDWASFKEPIVKMTVTAKKDELDRIQSDWNGWTQEFNVLRSGDFFIDIMHKEASKGAALKKLAEKRGFQPEEVMAIGNYYNDLTMLTYAGLGIAMDNSPLEVKAAANAVTASNNEEGVKQALEKYCLGQSVR</sequence>
<comment type="caution">
    <text evidence="1">The sequence shown here is derived from an EMBL/GenBank/DDBJ whole genome shotgun (WGS) entry which is preliminary data.</text>
</comment>
<dbReference type="RefSeq" id="WP_148450410.1">
    <property type="nucleotide sequence ID" value="NZ_VSDO01000001.1"/>
</dbReference>
<dbReference type="EMBL" id="VSDO01000001">
    <property type="protein sequence ID" value="TYA14816.1"/>
    <property type="molecule type" value="Genomic_DNA"/>
</dbReference>
<accession>A0A5D0CXY0</accession>
<dbReference type="AlphaFoldDB" id="A0A5D0CXY0"/>
<gene>
    <name evidence="1" type="ORF">FRY98_03870</name>
</gene>
<name>A0A5D0CXY0_9BACL</name>
<dbReference type="PANTHER" id="PTHR10000">
    <property type="entry name" value="PHOSPHOSERINE PHOSPHATASE"/>
    <property type="match status" value="1"/>
</dbReference>
<dbReference type="GO" id="GO:0005829">
    <property type="term" value="C:cytosol"/>
    <property type="evidence" value="ECO:0007669"/>
    <property type="project" value="TreeGrafter"/>
</dbReference>
<dbReference type="PANTHER" id="PTHR10000:SF8">
    <property type="entry name" value="HAD SUPERFAMILY HYDROLASE-LIKE, TYPE 3"/>
    <property type="match status" value="1"/>
</dbReference>
<dbReference type="Gene3D" id="3.30.1240.10">
    <property type="match status" value="1"/>
</dbReference>
<dbReference type="NCBIfam" id="TIGR00099">
    <property type="entry name" value="Cof-subfamily"/>
    <property type="match status" value="1"/>
</dbReference>
<dbReference type="Pfam" id="PF08282">
    <property type="entry name" value="Hydrolase_3"/>
    <property type="match status" value="1"/>
</dbReference>
<dbReference type="InterPro" id="IPR023214">
    <property type="entry name" value="HAD_sf"/>
</dbReference>
<evidence type="ECO:0000313" key="1">
    <source>
        <dbReference type="EMBL" id="TYA14816.1"/>
    </source>
</evidence>
<protein>
    <submittedName>
        <fullName evidence="1">HAD family phosphatase</fullName>
    </submittedName>
</protein>
<dbReference type="NCBIfam" id="TIGR01484">
    <property type="entry name" value="HAD-SF-IIB"/>
    <property type="match status" value="1"/>
</dbReference>
<dbReference type="Proteomes" id="UP000325218">
    <property type="component" value="Unassembled WGS sequence"/>
</dbReference>
<dbReference type="InterPro" id="IPR036412">
    <property type="entry name" value="HAD-like_sf"/>
</dbReference>